<evidence type="ECO:0000256" key="13">
    <source>
        <dbReference type="SAM" id="SignalP"/>
    </source>
</evidence>
<dbReference type="PANTHER" id="PTHR30069:SF29">
    <property type="entry name" value="HEMOGLOBIN AND HEMOGLOBIN-HAPTOGLOBIN-BINDING PROTEIN 1-RELATED"/>
    <property type="match status" value="1"/>
</dbReference>
<keyword evidence="3 11" id="KW-0813">Transport</keyword>
<dbReference type="InterPro" id="IPR039426">
    <property type="entry name" value="TonB-dep_rcpt-like"/>
</dbReference>
<dbReference type="PANTHER" id="PTHR30069">
    <property type="entry name" value="TONB-DEPENDENT OUTER MEMBRANE RECEPTOR"/>
    <property type="match status" value="1"/>
</dbReference>
<dbReference type="Pfam" id="PF07715">
    <property type="entry name" value="Plug"/>
    <property type="match status" value="1"/>
</dbReference>
<dbReference type="EMBL" id="JBHSMU010000009">
    <property type="protein sequence ID" value="MFC5460330.1"/>
    <property type="molecule type" value="Genomic_DNA"/>
</dbReference>
<gene>
    <name evidence="16" type="ORF">ACFPN5_10975</name>
</gene>
<feature type="chain" id="PRO_5047068198" evidence="13">
    <location>
        <begin position="24"/>
        <end position="706"/>
    </location>
</feature>
<proteinExistence type="inferred from homology"/>
<feature type="domain" description="TonB-dependent receptor plug" evidence="15">
    <location>
        <begin position="48"/>
        <end position="138"/>
    </location>
</feature>
<reference evidence="17" key="1">
    <citation type="journal article" date="2019" name="Int. J. Syst. Evol. Microbiol.">
        <title>The Global Catalogue of Microorganisms (GCM) 10K type strain sequencing project: providing services to taxonomists for standard genome sequencing and annotation.</title>
        <authorList>
            <consortium name="The Broad Institute Genomics Platform"/>
            <consortium name="The Broad Institute Genome Sequencing Center for Infectious Disease"/>
            <person name="Wu L."/>
            <person name="Ma J."/>
        </authorList>
    </citation>
    <scope>NUCLEOTIDE SEQUENCE [LARGE SCALE GENOMIC DNA]</scope>
    <source>
        <strain evidence="17">KACC 12649</strain>
    </source>
</reference>
<evidence type="ECO:0000256" key="5">
    <source>
        <dbReference type="ARBA" id="ARBA00022692"/>
    </source>
</evidence>
<keyword evidence="9 16" id="KW-0675">Receptor</keyword>
<dbReference type="Proteomes" id="UP001596050">
    <property type="component" value="Unassembled WGS sequence"/>
</dbReference>
<dbReference type="InterPro" id="IPR037066">
    <property type="entry name" value="Plug_dom_sf"/>
</dbReference>
<keyword evidence="17" id="KW-1185">Reference proteome</keyword>
<dbReference type="SUPFAM" id="SSF56935">
    <property type="entry name" value="Porins"/>
    <property type="match status" value="1"/>
</dbReference>
<evidence type="ECO:0000256" key="2">
    <source>
        <dbReference type="ARBA" id="ARBA00009810"/>
    </source>
</evidence>
<evidence type="ECO:0000256" key="10">
    <source>
        <dbReference type="ARBA" id="ARBA00023237"/>
    </source>
</evidence>
<evidence type="ECO:0000259" key="14">
    <source>
        <dbReference type="Pfam" id="PF00593"/>
    </source>
</evidence>
<evidence type="ECO:0000259" key="15">
    <source>
        <dbReference type="Pfam" id="PF07715"/>
    </source>
</evidence>
<dbReference type="RefSeq" id="WP_379783069.1">
    <property type="nucleotide sequence ID" value="NZ_JBHSMU010000009.1"/>
</dbReference>
<keyword evidence="8 11" id="KW-0472">Membrane</keyword>
<dbReference type="InterPro" id="IPR036942">
    <property type="entry name" value="Beta-barrel_TonB_sf"/>
</dbReference>
<accession>A0ABW0L4G2</accession>
<sequence length="706" mass="76643">MKRLPMKQRFPLLLLLFPLPHAAAQEAPSPPGPYRVEVKGTAAEQPDAVVARRVVGRAEIAAYGDGNLADVLKRQPGVSVVGNEVRMRGLGTGYTQILVDGEPVPQGFVIDSIAPDLVERVEIARSPTADRGAQAIAGSINIVLRKRTGAARREDKLSTGYQRGHWGPSASTQASGKTGSLAWSAGATFDRTVRIDSVVTDETVDSANDRLAARRFNETGLARIDRLNLAPRLNWTFGNGDTLGWQTLVSLSRARGHTLEEEETLLGESTAYPDSFASSRSRVAGLRSDLAWAHRFTGAGKLTVKGVVDASRRRGDYLFLGTGPARPGLARAVASGADERTASLNGKYLTSLGAAHSLGLGWDASRTTRGEHRHQSDTLTGVPTVALLQDYSARVDRLALFAQDEWTISETFEGYAGIRWEGLRTGTEGADLARVATTSSVASPILQLLWKLPAKNQLRLALARTYKAPLTSNLVPRRYTINNNNSPANPDVEGNPDLRPELSWGLDLAWERPLGKDGTFTLAGYAKRVSDVTAQQLYRDGASWVSRPVNQGDASLAGIEVDLKSPLKLGGMAFELRLNANRNWSRVEKVQGPDNTLAEQVPFTANAGIDYRGGTWDAGANFNLRGGRTSRSADGVATYRGRMALLDLYWTRKLDTQWRMRVSVANALGGNRTTGTRWRDADGAEVIRVLTWEMPASIRFGLERAL</sequence>
<evidence type="ECO:0000256" key="8">
    <source>
        <dbReference type="ARBA" id="ARBA00023136"/>
    </source>
</evidence>
<evidence type="ECO:0000313" key="16">
    <source>
        <dbReference type="EMBL" id="MFC5460330.1"/>
    </source>
</evidence>
<evidence type="ECO:0000256" key="11">
    <source>
        <dbReference type="PROSITE-ProRule" id="PRU01360"/>
    </source>
</evidence>
<comment type="subcellular location">
    <subcellularLocation>
        <location evidence="1 11">Cell outer membrane</location>
        <topology evidence="1 11">Multi-pass membrane protein</topology>
    </subcellularLocation>
</comment>
<evidence type="ECO:0000256" key="7">
    <source>
        <dbReference type="ARBA" id="ARBA00023077"/>
    </source>
</evidence>
<dbReference type="InterPro" id="IPR012910">
    <property type="entry name" value="Plug_dom"/>
</dbReference>
<dbReference type="Pfam" id="PF00593">
    <property type="entry name" value="TonB_dep_Rec_b-barrel"/>
    <property type="match status" value="1"/>
</dbReference>
<protein>
    <submittedName>
        <fullName evidence="16">TonB-dependent receptor plug domain-containing protein</fullName>
    </submittedName>
</protein>
<name>A0ABW0L4G2_9BURK</name>
<keyword evidence="5 11" id="KW-0812">Transmembrane</keyword>
<dbReference type="Gene3D" id="2.40.170.20">
    <property type="entry name" value="TonB-dependent receptor, beta-barrel domain"/>
    <property type="match status" value="1"/>
</dbReference>
<evidence type="ECO:0000313" key="17">
    <source>
        <dbReference type="Proteomes" id="UP001596050"/>
    </source>
</evidence>
<feature type="signal peptide" evidence="13">
    <location>
        <begin position="1"/>
        <end position="23"/>
    </location>
</feature>
<evidence type="ECO:0000256" key="9">
    <source>
        <dbReference type="ARBA" id="ARBA00023170"/>
    </source>
</evidence>
<dbReference type="Gene3D" id="2.170.130.10">
    <property type="entry name" value="TonB-dependent receptor, plug domain"/>
    <property type="match status" value="1"/>
</dbReference>
<dbReference type="PROSITE" id="PS52016">
    <property type="entry name" value="TONB_DEPENDENT_REC_3"/>
    <property type="match status" value="1"/>
</dbReference>
<evidence type="ECO:0000256" key="12">
    <source>
        <dbReference type="RuleBase" id="RU003357"/>
    </source>
</evidence>
<comment type="caution">
    <text evidence="16">The sequence shown here is derived from an EMBL/GenBank/DDBJ whole genome shotgun (WGS) entry which is preliminary data.</text>
</comment>
<evidence type="ECO:0000256" key="3">
    <source>
        <dbReference type="ARBA" id="ARBA00022448"/>
    </source>
</evidence>
<keyword evidence="7 12" id="KW-0798">TonB box</keyword>
<keyword evidence="4 11" id="KW-1134">Transmembrane beta strand</keyword>
<evidence type="ECO:0000256" key="4">
    <source>
        <dbReference type="ARBA" id="ARBA00022452"/>
    </source>
</evidence>
<organism evidence="16 17">
    <name type="scientific">Massilia niabensis</name>
    <dbReference type="NCBI Taxonomy" id="544910"/>
    <lineage>
        <taxon>Bacteria</taxon>
        <taxon>Pseudomonadati</taxon>
        <taxon>Pseudomonadota</taxon>
        <taxon>Betaproteobacteria</taxon>
        <taxon>Burkholderiales</taxon>
        <taxon>Oxalobacteraceae</taxon>
        <taxon>Telluria group</taxon>
        <taxon>Massilia</taxon>
    </lineage>
</organism>
<comment type="similarity">
    <text evidence="2 11 12">Belongs to the TonB-dependent receptor family.</text>
</comment>
<keyword evidence="6 13" id="KW-0732">Signal</keyword>
<feature type="domain" description="TonB-dependent receptor-like beta-barrel" evidence="14">
    <location>
        <begin position="251"/>
        <end position="666"/>
    </location>
</feature>
<dbReference type="InterPro" id="IPR000531">
    <property type="entry name" value="Beta-barrel_TonB"/>
</dbReference>
<keyword evidence="10 11" id="KW-0998">Cell outer membrane</keyword>
<evidence type="ECO:0000256" key="6">
    <source>
        <dbReference type="ARBA" id="ARBA00022729"/>
    </source>
</evidence>
<evidence type="ECO:0000256" key="1">
    <source>
        <dbReference type="ARBA" id="ARBA00004571"/>
    </source>
</evidence>